<keyword evidence="5" id="KW-0999">Mitochondrion inner membrane</keyword>
<evidence type="ECO:0000256" key="1">
    <source>
        <dbReference type="ARBA" id="ARBA00004292"/>
    </source>
</evidence>
<gene>
    <name evidence="11" type="ORF">NTJ_08148</name>
</gene>
<accession>A0ABN7AVK9</accession>
<reference evidence="11 12" key="1">
    <citation type="submission" date="2023-09" db="EMBL/GenBank/DDBJ databases">
        <title>Nesidiocoris tenuis whole genome shotgun sequence.</title>
        <authorList>
            <person name="Shibata T."/>
            <person name="Shimoda M."/>
            <person name="Kobayashi T."/>
            <person name="Uehara T."/>
        </authorList>
    </citation>
    <scope>NUCLEOTIDE SEQUENCE [LARGE SCALE GENOMIC DNA]</scope>
    <source>
        <strain evidence="11 12">Japan</strain>
    </source>
</reference>
<dbReference type="EMBL" id="AP028914">
    <property type="protein sequence ID" value="BES95339.1"/>
    <property type="molecule type" value="Genomic_DNA"/>
</dbReference>
<evidence type="ECO:0000256" key="3">
    <source>
        <dbReference type="ARBA" id="ARBA00018191"/>
    </source>
</evidence>
<keyword evidence="7" id="KW-0496">Mitochondrion</keyword>
<evidence type="ECO:0000256" key="6">
    <source>
        <dbReference type="ARBA" id="ARBA00022989"/>
    </source>
</evidence>
<evidence type="ECO:0000256" key="8">
    <source>
        <dbReference type="ARBA" id="ARBA00023136"/>
    </source>
</evidence>
<keyword evidence="6" id="KW-1133">Transmembrane helix</keyword>
<proteinExistence type="inferred from homology"/>
<comment type="subcellular location">
    <subcellularLocation>
        <location evidence="1">Mitochondrion inner membrane</location>
        <topology evidence="1">Multi-pass membrane protein</topology>
        <orientation evidence="1">Matrix side</orientation>
    </subcellularLocation>
</comment>
<name>A0ABN7AVK9_9HEMI</name>
<dbReference type="InterPro" id="IPR039205">
    <property type="entry name" value="NDUFA11"/>
</dbReference>
<evidence type="ECO:0000256" key="2">
    <source>
        <dbReference type="ARBA" id="ARBA00008699"/>
    </source>
</evidence>
<evidence type="ECO:0000256" key="4">
    <source>
        <dbReference type="ARBA" id="ARBA00022692"/>
    </source>
</evidence>
<protein>
    <recommendedName>
        <fullName evidence="3">NADH dehydrogenase [ubiquinone] 1 alpha subcomplex subunit 11</fullName>
    </recommendedName>
    <alternativeName>
        <fullName evidence="9">Complex I-B14.7</fullName>
    </alternativeName>
    <alternativeName>
        <fullName evidence="10">NADH-ubiquinone oxidoreductase subunit B14.7</fullName>
    </alternativeName>
</protein>
<comment type="similarity">
    <text evidence="2">Belongs to the complex I NDUFA11 subunit family.</text>
</comment>
<keyword evidence="11" id="KW-0830">Ubiquinone</keyword>
<keyword evidence="12" id="KW-1185">Reference proteome</keyword>
<evidence type="ECO:0000256" key="9">
    <source>
        <dbReference type="ARBA" id="ARBA00030608"/>
    </source>
</evidence>
<dbReference type="Proteomes" id="UP001307889">
    <property type="component" value="Chromosome 6"/>
</dbReference>
<keyword evidence="8" id="KW-0472">Membrane</keyword>
<sequence>MGLLAMVFGENYRYYDTPEGDDCLDKLMFVSKYAACYGVLFSSVDVLLYSHPIGYGPTLARYAYITLPLIGTAAAWTATVCAATNMRGKDDHFNYAWGGVAAGACVGAWRKSVKVGCYSALVLAALSALKKDSIMDGWPMLEPRPMKRKTGDVWTHSRDFSITQDLPKTWTTGSN</sequence>
<evidence type="ECO:0000256" key="5">
    <source>
        <dbReference type="ARBA" id="ARBA00022792"/>
    </source>
</evidence>
<evidence type="ECO:0000256" key="10">
    <source>
        <dbReference type="ARBA" id="ARBA00031497"/>
    </source>
</evidence>
<organism evidence="11 12">
    <name type="scientific">Nesidiocoris tenuis</name>
    <dbReference type="NCBI Taxonomy" id="355587"/>
    <lineage>
        <taxon>Eukaryota</taxon>
        <taxon>Metazoa</taxon>
        <taxon>Ecdysozoa</taxon>
        <taxon>Arthropoda</taxon>
        <taxon>Hexapoda</taxon>
        <taxon>Insecta</taxon>
        <taxon>Pterygota</taxon>
        <taxon>Neoptera</taxon>
        <taxon>Paraneoptera</taxon>
        <taxon>Hemiptera</taxon>
        <taxon>Heteroptera</taxon>
        <taxon>Panheteroptera</taxon>
        <taxon>Cimicomorpha</taxon>
        <taxon>Miridae</taxon>
        <taxon>Dicyphina</taxon>
        <taxon>Nesidiocoris</taxon>
    </lineage>
</organism>
<keyword evidence="4" id="KW-0812">Transmembrane</keyword>
<evidence type="ECO:0000313" key="11">
    <source>
        <dbReference type="EMBL" id="BES95339.1"/>
    </source>
</evidence>
<evidence type="ECO:0000313" key="12">
    <source>
        <dbReference type="Proteomes" id="UP001307889"/>
    </source>
</evidence>
<dbReference type="PANTHER" id="PTHR21382:SF1">
    <property type="entry name" value="NADH DEHYDROGENASE [UBIQUINONE] 1 ALPHA SUBCOMPLEX SUBUNIT 11"/>
    <property type="match status" value="1"/>
</dbReference>
<dbReference type="PANTHER" id="PTHR21382">
    <property type="entry name" value="NADH-UBIQUINONE OXIDOREDUCTASE SUBUNIT"/>
    <property type="match status" value="1"/>
</dbReference>
<evidence type="ECO:0000256" key="7">
    <source>
        <dbReference type="ARBA" id="ARBA00023128"/>
    </source>
</evidence>